<evidence type="ECO:0000256" key="7">
    <source>
        <dbReference type="SAM" id="Phobius"/>
    </source>
</evidence>
<dbReference type="PANTHER" id="PTHR30576:SF10">
    <property type="entry name" value="SLL5057 PROTEIN"/>
    <property type="match status" value="1"/>
</dbReference>
<dbReference type="Pfam" id="PF13727">
    <property type="entry name" value="CoA_binding_3"/>
    <property type="match status" value="1"/>
</dbReference>
<dbReference type="InterPro" id="IPR017473">
    <property type="entry name" value="Undecaprenyl-P_gluc_Ptfrase"/>
</dbReference>
<dbReference type="NCBIfam" id="TIGR03023">
    <property type="entry name" value="WcaJ_sugtrans"/>
    <property type="match status" value="1"/>
</dbReference>
<evidence type="ECO:0000256" key="2">
    <source>
        <dbReference type="ARBA" id="ARBA00006464"/>
    </source>
</evidence>
<sequence>MVLRKTIISLLVKFCYIVIDLTFIAAIYFGLYLYRISHEFRLVFTWRELFDYGFWNNLTYFSDYARFYIIVTVAAVFFLHRYGLYRSGINVSGPDEFWQVTKAVIYSIFTVAALSYLFKSQVFSRFVFFAFTILATLTLWFWRLIRRQIILNLLQRGYFQKNLIIVGAGRVGQRVAGELAHRPQLGFNVIGFADDDATKEQQDFAGLKVLCRSHNLAETVAKYHIDEILITIPSERELIRQIITQCRRQDVQIRIVPEMFNLMTSSVEVGQLGPVPYMRIVKTPMQGMPLVFKRLFDVIVSLTGIVVLSPLMLATALAIKLDSPGPVLFRQKRVGKNGQLFDFYKFRSMVPNAEELLAELAAANEADGPVFKIKEDPRITRVGKFIRKYSIDELPQLFNVLKGDMSLVGPRPPLPNEVDQYGDFEWRRLEVIPGITGLWQVSGRSDLSFHKWMELDIYYIENWSFWLDLKILLQTVPVVLTGKGAY</sequence>
<evidence type="ECO:0000313" key="9">
    <source>
        <dbReference type="EMBL" id="KNZ70055.1"/>
    </source>
</evidence>
<evidence type="ECO:0000256" key="5">
    <source>
        <dbReference type="ARBA" id="ARBA00022989"/>
    </source>
</evidence>
<accession>A0A0L6W3E2</accession>
<dbReference type="Proteomes" id="UP000037175">
    <property type="component" value="Unassembled WGS sequence"/>
</dbReference>
<dbReference type="PATRIC" id="fig|281456.6.peg.1268"/>
<dbReference type="NCBIfam" id="TIGR03025">
    <property type="entry name" value="EPS_sugtrans"/>
    <property type="match status" value="1"/>
</dbReference>
<protein>
    <submittedName>
        <fullName evidence="9">Exopolysaccharide biosynthesis polyprenyl glycosylphosphotransferase</fullName>
    </submittedName>
</protein>
<evidence type="ECO:0000256" key="1">
    <source>
        <dbReference type="ARBA" id="ARBA00004141"/>
    </source>
</evidence>
<keyword evidence="5 7" id="KW-1133">Transmembrane helix</keyword>
<evidence type="ECO:0000256" key="3">
    <source>
        <dbReference type="ARBA" id="ARBA00022679"/>
    </source>
</evidence>
<comment type="caution">
    <text evidence="9">The sequence shown here is derived from an EMBL/GenBank/DDBJ whole genome shotgun (WGS) entry which is preliminary data.</text>
</comment>
<gene>
    <name evidence="9" type="ORF">Tfer_1195</name>
</gene>
<feature type="transmembrane region" description="Helical" evidence="7">
    <location>
        <begin position="123"/>
        <end position="142"/>
    </location>
</feature>
<evidence type="ECO:0000256" key="6">
    <source>
        <dbReference type="ARBA" id="ARBA00023136"/>
    </source>
</evidence>
<dbReference type="AlphaFoldDB" id="A0A0L6W3E2"/>
<organism evidence="9 10">
    <name type="scientific">Thermincola ferriacetica</name>
    <dbReference type="NCBI Taxonomy" id="281456"/>
    <lineage>
        <taxon>Bacteria</taxon>
        <taxon>Bacillati</taxon>
        <taxon>Bacillota</taxon>
        <taxon>Clostridia</taxon>
        <taxon>Eubacteriales</taxon>
        <taxon>Thermincolaceae</taxon>
        <taxon>Thermincola</taxon>
    </lineage>
</organism>
<keyword evidence="6 7" id="KW-0472">Membrane</keyword>
<feature type="transmembrane region" description="Helical" evidence="7">
    <location>
        <begin position="65"/>
        <end position="85"/>
    </location>
</feature>
<keyword evidence="3 9" id="KW-0808">Transferase</keyword>
<keyword evidence="4 7" id="KW-0812">Transmembrane</keyword>
<comment type="similarity">
    <text evidence="2">Belongs to the bacterial sugar transferase family.</text>
</comment>
<reference evidence="10" key="1">
    <citation type="submission" date="2015-07" db="EMBL/GenBank/DDBJ databases">
        <title>Complete Genome of Thermincola ferriacetica strain Z-0001T.</title>
        <authorList>
            <person name="Lusk B."/>
            <person name="Badalamenti J.P."/>
            <person name="Parameswaran P."/>
            <person name="Bond D.R."/>
            <person name="Torres C.I."/>
        </authorList>
    </citation>
    <scope>NUCLEOTIDE SEQUENCE [LARGE SCALE GENOMIC DNA]</scope>
    <source>
        <strain evidence="10">Z-0001</strain>
    </source>
</reference>
<proteinExistence type="inferred from homology"/>
<evidence type="ECO:0000256" key="4">
    <source>
        <dbReference type="ARBA" id="ARBA00022692"/>
    </source>
</evidence>
<feature type="transmembrane region" description="Helical" evidence="7">
    <location>
        <begin position="97"/>
        <end position="117"/>
    </location>
</feature>
<evidence type="ECO:0000313" key="10">
    <source>
        <dbReference type="Proteomes" id="UP000037175"/>
    </source>
</evidence>
<feature type="transmembrane region" description="Helical" evidence="7">
    <location>
        <begin position="7"/>
        <end position="34"/>
    </location>
</feature>
<comment type="subcellular location">
    <subcellularLocation>
        <location evidence="1">Membrane</location>
        <topology evidence="1">Multi-pass membrane protein</topology>
    </subcellularLocation>
</comment>
<dbReference type="InterPro" id="IPR003362">
    <property type="entry name" value="Bact_transf"/>
</dbReference>
<dbReference type="EMBL" id="LGTE01000006">
    <property type="protein sequence ID" value="KNZ70055.1"/>
    <property type="molecule type" value="Genomic_DNA"/>
</dbReference>
<dbReference type="GO" id="GO:0016780">
    <property type="term" value="F:phosphotransferase activity, for other substituted phosphate groups"/>
    <property type="evidence" value="ECO:0007669"/>
    <property type="project" value="TreeGrafter"/>
</dbReference>
<feature type="domain" description="Bacterial sugar transferase" evidence="8">
    <location>
        <begin position="293"/>
        <end position="480"/>
    </location>
</feature>
<dbReference type="InterPro" id="IPR036291">
    <property type="entry name" value="NAD(P)-bd_dom_sf"/>
</dbReference>
<dbReference type="InterPro" id="IPR017475">
    <property type="entry name" value="EPS_sugar_tfrase"/>
</dbReference>
<dbReference type="SUPFAM" id="SSF51735">
    <property type="entry name" value="NAD(P)-binding Rossmann-fold domains"/>
    <property type="match status" value="1"/>
</dbReference>
<name>A0A0L6W3E2_9FIRM</name>
<dbReference type="Pfam" id="PF02397">
    <property type="entry name" value="Bac_transf"/>
    <property type="match status" value="1"/>
</dbReference>
<dbReference type="Gene3D" id="3.40.50.720">
    <property type="entry name" value="NAD(P)-binding Rossmann-like Domain"/>
    <property type="match status" value="1"/>
</dbReference>
<dbReference type="PANTHER" id="PTHR30576">
    <property type="entry name" value="COLANIC BIOSYNTHESIS UDP-GLUCOSE LIPID CARRIER TRANSFERASE"/>
    <property type="match status" value="1"/>
</dbReference>
<keyword evidence="10" id="KW-1185">Reference proteome</keyword>
<feature type="transmembrane region" description="Helical" evidence="7">
    <location>
        <begin position="295"/>
        <end position="319"/>
    </location>
</feature>
<evidence type="ECO:0000259" key="8">
    <source>
        <dbReference type="Pfam" id="PF02397"/>
    </source>
</evidence>
<dbReference type="GO" id="GO:0016020">
    <property type="term" value="C:membrane"/>
    <property type="evidence" value="ECO:0007669"/>
    <property type="project" value="UniProtKB-SubCell"/>
</dbReference>